<feature type="compositionally biased region" description="Polar residues" evidence="11">
    <location>
        <begin position="25"/>
        <end position="34"/>
    </location>
</feature>
<dbReference type="FunFam" id="3.30.1520.10:FF:000037">
    <property type="entry name" value="Sorting nexin mvp-1"/>
    <property type="match status" value="1"/>
</dbReference>
<dbReference type="PANTHER" id="PTHR47554">
    <property type="entry name" value="SORTING NEXIN MVP1"/>
    <property type="match status" value="1"/>
</dbReference>
<keyword evidence="9" id="KW-0472">Membrane</keyword>
<feature type="compositionally biased region" description="Polar residues" evidence="11">
    <location>
        <begin position="182"/>
        <end position="205"/>
    </location>
</feature>
<dbReference type="SUPFAM" id="SSF64268">
    <property type="entry name" value="PX domain"/>
    <property type="match status" value="1"/>
</dbReference>
<dbReference type="GO" id="GO:0016020">
    <property type="term" value="C:membrane"/>
    <property type="evidence" value="ECO:0007669"/>
    <property type="project" value="UniProtKB-SubCell"/>
</dbReference>
<evidence type="ECO:0000256" key="7">
    <source>
        <dbReference type="ARBA" id="ARBA00022490"/>
    </source>
</evidence>
<feature type="compositionally biased region" description="Polar residues" evidence="11">
    <location>
        <begin position="252"/>
        <end position="286"/>
    </location>
</feature>
<dbReference type="GO" id="GO:0005829">
    <property type="term" value="C:cytosol"/>
    <property type="evidence" value="ECO:0007669"/>
    <property type="project" value="GOC"/>
</dbReference>
<keyword evidence="14" id="KW-1185">Reference proteome</keyword>
<dbReference type="FunFam" id="1.20.1270.60:FF:000072">
    <property type="entry name" value="Sorting nexin MVP1"/>
    <property type="match status" value="1"/>
</dbReference>
<dbReference type="GO" id="GO:0032266">
    <property type="term" value="F:phosphatidylinositol-3-phosphate binding"/>
    <property type="evidence" value="ECO:0007669"/>
    <property type="project" value="TreeGrafter"/>
</dbReference>
<evidence type="ECO:0000256" key="2">
    <source>
        <dbReference type="ARBA" id="ARBA00004287"/>
    </source>
</evidence>
<gene>
    <name evidence="13" type="ORF">GTA08_BOTSDO03757</name>
</gene>
<keyword evidence="7" id="KW-0963">Cytoplasm</keyword>
<keyword evidence="6" id="KW-0813">Transport</keyword>
<evidence type="ECO:0000256" key="9">
    <source>
        <dbReference type="ARBA" id="ARBA00023136"/>
    </source>
</evidence>
<dbReference type="AlphaFoldDB" id="A0A8H4IV50"/>
<dbReference type="Pfam" id="PF00787">
    <property type="entry name" value="PX"/>
    <property type="match status" value="1"/>
</dbReference>
<comment type="function">
    <text evidence="1">Required for vacuolar protein sorting.</text>
</comment>
<protein>
    <recommendedName>
        <fullName evidence="5">Sorting nexin MVP1</fullName>
    </recommendedName>
    <alternativeName>
        <fullName evidence="10">Sorting nexin mvp1</fullName>
    </alternativeName>
</protein>
<dbReference type="PROSITE" id="PS50195">
    <property type="entry name" value="PX"/>
    <property type="match status" value="1"/>
</dbReference>
<reference evidence="13" key="1">
    <citation type="submission" date="2020-04" db="EMBL/GenBank/DDBJ databases">
        <title>Genome Assembly and Annotation of Botryosphaeria dothidea sdau 11-99, a Latent Pathogen of Apple Fruit Ring Rot in China.</title>
        <authorList>
            <person name="Yu C."/>
            <person name="Diao Y."/>
            <person name="Lu Q."/>
            <person name="Zhao J."/>
            <person name="Cui S."/>
            <person name="Peng C."/>
            <person name="He B."/>
            <person name="Liu H."/>
        </authorList>
    </citation>
    <scope>NUCLEOTIDE SEQUENCE [LARGE SCALE GENOMIC DNA]</scope>
    <source>
        <strain evidence="13">Sdau11-99</strain>
    </source>
</reference>
<feature type="domain" description="PX" evidence="12">
    <location>
        <begin position="341"/>
        <end position="455"/>
    </location>
</feature>
<feature type="region of interest" description="Disordered" evidence="11">
    <location>
        <begin position="1"/>
        <end position="48"/>
    </location>
</feature>
<evidence type="ECO:0000256" key="3">
    <source>
        <dbReference type="ARBA" id="ARBA00004496"/>
    </source>
</evidence>
<evidence type="ECO:0000256" key="6">
    <source>
        <dbReference type="ARBA" id="ARBA00022448"/>
    </source>
</evidence>
<dbReference type="InterPro" id="IPR045734">
    <property type="entry name" value="Snx8_BAR_dom"/>
</dbReference>
<dbReference type="EMBL" id="WWBZ02000022">
    <property type="protein sequence ID" value="KAF4308055.1"/>
    <property type="molecule type" value="Genomic_DNA"/>
</dbReference>
<dbReference type="InterPro" id="IPR001683">
    <property type="entry name" value="PX_dom"/>
</dbReference>
<evidence type="ECO:0000256" key="4">
    <source>
        <dbReference type="ARBA" id="ARBA00010883"/>
    </source>
</evidence>
<dbReference type="PANTHER" id="PTHR47554:SF1">
    <property type="entry name" value="SORTING NEXIN MVP1"/>
    <property type="match status" value="1"/>
</dbReference>
<feature type="compositionally biased region" description="Basic and acidic residues" evidence="11">
    <location>
        <begin position="154"/>
        <end position="178"/>
    </location>
</feature>
<dbReference type="GO" id="GO:0042147">
    <property type="term" value="P:retrograde transport, endosome to Golgi"/>
    <property type="evidence" value="ECO:0007669"/>
    <property type="project" value="InterPro"/>
</dbReference>
<accession>A0A8H4IV50</accession>
<feature type="region of interest" description="Disordered" evidence="11">
    <location>
        <begin position="153"/>
        <end position="333"/>
    </location>
</feature>
<evidence type="ECO:0000313" key="14">
    <source>
        <dbReference type="Proteomes" id="UP000572817"/>
    </source>
</evidence>
<name>A0A8H4IV50_9PEZI</name>
<dbReference type="SMART" id="SM00312">
    <property type="entry name" value="PX"/>
    <property type="match status" value="1"/>
</dbReference>
<proteinExistence type="inferred from homology"/>
<dbReference type="GO" id="GO:0006623">
    <property type="term" value="P:protein targeting to vacuole"/>
    <property type="evidence" value="ECO:0007669"/>
    <property type="project" value="TreeGrafter"/>
</dbReference>
<evidence type="ECO:0000256" key="10">
    <source>
        <dbReference type="ARBA" id="ARBA00072009"/>
    </source>
</evidence>
<dbReference type="InterPro" id="IPR027267">
    <property type="entry name" value="AH/BAR_dom_sf"/>
</dbReference>
<evidence type="ECO:0000256" key="8">
    <source>
        <dbReference type="ARBA" id="ARBA00022927"/>
    </source>
</evidence>
<dbReference type="Gene3D" id="1.20.1270.60">
    <property type="entry name" value="Arfaptin homology (AH) domain/BAR domain"/>
    <property type="match status" value="1"/>
</dbReference>
<feature type="compositionally biased region" description="Gly residues" evidence="11">
    <location>
        <begin position="306"/>
        <end position="333"/>
    </location>
</feature>
<dbReference type="InterPro" id="IPR035704">
    <property type="entry name" value="SNX8/Mvp1_PX"/>
</dbReference>
<evidence type="ECO:0000313" key="13">
    <source>
        <dbReference type="EMBL" id="KAF4308055.1"/>
    </source>
</evidence>
<comment type="caution">
    <text evidence="13">The sequence shown here is derived from an EMBL/GenBank/DDBJ whole genome shotgun (WGS) entry which is preliminary data.</text>
</comment>
<feature type="compositionally biased region" description="Gly residues" evidence="11">
    <location>
        <begin position="288"/>
        <end position="297"/>
    </location>
</feature>
<dbReference type="Gene3D" id="3.30.1520.10">
    <property type="entry name" value="Phox-like domain"/>
    <property type="match status" value="1"/>
</dbReference>
<dbReference type="CDD" id="cd07597">
    <property type="entry name" value="BAR_SNX8"/>
    <property type="match status" value="1"/>
</dbReference>
<dbReference type="Pfam" id="PF19566">
    <property type="entry name" value="Snx8_BAR_dom"/>
    <property type="match status" value="1"/>
</dbReference>
<evidence type="ECO:0000256" key="11">
    <source>
        <dbReference type="SAM" id="MobiDB-lite"/>
    </source>
</evidence>
<dbReference type="GO" id="GO:0005768">
    <property type="term" value="C:endosome"/>
    <property type="evidence" value="ECO:0007669"/>
    <property type="project" value="TreeGrafter"/>
</dbReference>
<dbReference type="Proteomes" id="UP000572817">
    <property type="component" value="Unassembled WGS sequence"/>
</dbReference>
<organism evidence="13 14">
    <name type="scientific">Botryosphaeria dothidea</name>
    <dbReference type="NCBI Taxonomy" id="55169"/>
    <lineage>
        <taxon>Eukaryota</taxon>
        <taxon>Fungi</taxon>
        <taxon>Dikarya</taxon>
        <taxon>Ascomycota</taxon>
        <taxon>Pezizomycotina</taxon>
        <taxon>Dothideomycetes</taxon>
        <taxon>Dothideomycetes incertae sedis</taxon>
        <taxon>Botryosphaeriales</taxon>
        <taxon>Botryosphaeriaceae</taxon>
        <taxon>Botryosphaeria</taxon>
    </lineage>
</organism>
<keyword evidence="8" id="KW-0653">Protein transport</keyword>
<dbReference type="CDD" id="cd06866">
    <property type="entry name" value="PX_SNX8_Mvp1p_like"/>
    <property type="match status" value="1"/>
</dbReference>
<evidence type="ECO:0000259" key="12">
    <source>
        <dbReference type="PROSITE" id="PS50195"/>
    </source>
</evidence>
<dbReference type="OrthoDB" id="10064318at2759"/>
<evidence type="ECO:0000256" key="1">
    <source>
        <dbReference type="ARBA" id="ARBA00002474"/>
    </source>
</evidence>
<comment type="subcellular location">
    <subcellularLocation>
        <location evidence="3">Cytoplasm</location>
    </subcellularLocation>
    <subcellularLocation>
        <location evidence="2">Membrane</location>
        <topology evidence="2">Peripheral membrane protein</topology>
        <orientation evidence="2">Cytoplasmic side</orientation>
    </subcellularLocation>
</comment>
<dbReference type="InterPro" id="IPR036871">
    <property type="entry name" value="PX_dom_sf"/>
</dbReference>
<sequence length="720" mass="78965">MSLFGTSPDDLPQPKQSALFDDDSAQANKTTSSLFGDDIDGSDSPWAYPTPKKSARANVVKTLLPAAEVPESYIDTYDTLLADGDRLGGGAGLSGIRKLLNGSKLGPDEQGKILDIVVPNGQEPENGVGRGEFNVLLALVGLAQEGEDITLDGVDERRRKPSLDIPKPVKKEEAKEEAPTPISATPPNVTKSVQPTTPKNQSTPTMRKASFGLDADPWNSPDMHRGHSHNAAAESPHTNGTRATAPVLANGNGFSRTTSGFTTAADQSENPGNGSTLGKSQPSNGDNAGWGGFGESAGNGFSNAGLGEGFGAPPGEGGGGNDPTGLGRSLGGGRVANNGAEEVITVTAIPEKEGIFLFQHRNYQVCSARRNSKVVRRYSDFVWLLDCLHKRYPFRQLPLLPPKRVAINGNYLAADASFVEKRRRGLARFANALVRHPVLSQEQLVIMFLTVPTELAVWRKQATISVQEEFVGKSLPPGLEDSLPPTLQEMFDTVRSGVRRSAEMYINLCQLMERLCKRNEGMAADYMRFGLALQALTEASKDTYAVDTNDVPLLNEGLQSTAKHLQSSQSLLEDEARAWDEGMLEDLKRQRDCLVSMRDLFDRRDRLDRDNIPQLERRIQNNENKLQGIRNRPEHLVKPGEAEKVEEAIVRDKQSIVNQHARSVFIKECIRDETMFFQQSMYHVSKLHQDWSQERVKYAELQADNWRALGEEVEGMPLGD</sequence>
<evidence type="ECO:0000256" key="5">
    <source>
        <dbReference type="ARBA" id="ARBA00014268"/>
    </source>
</evidence>
<comment type="similarity">
    <text evidence="4">Belongs to the sorting nexin family.</text>
</comment>
<dbReference type="InterPro" id="IPR028662">
    <property type="entry name" value="SNX8/Mvp1"/>
</dbReference>